<dbReference type="Proteomes" id="UP000295673">
    <property type="component" value="Unassembled WGS sequence"/>
</dbReference>
<evidence type="ECO:0000256" key="1">
    <source>
        <dbReference type="ARBA" id="ARBA00022737"/>
    </source>
</evidence>
<dbReference type="RefSeq" id="WP_132858144.1">
    <property type="nucleotide sequence ID" value="NZ_SMGR01000001.1"/>
</dbReference>
<accession>A0A4R1NK26</accession>
<dbReference type="AlphaFoldDB" id="A0A4R1NK26"/>
<dbReference type="PANTHER" id="PTHR44943">
    <property type="entry name" value="CELLULOSE SYNTHASE OPERON PROTEIN C"/>
    <property type="match status" value="1"/>
</dbReference>
<proteinExistence type="predicted"/>
<dbReference type="SUPFAM" id="SSF48452">
    <property type="entry name" value="TPR-like"/>
    <property type="match status" value="1"/>
</dbReference>
<dbReference type="OrthoDB" id="7702646at2"/>
<dbReference type="InterPro" id="IPR011990">
    <property type="entry name" value="TPR-like_helical_dom_sf"/>
</dbReference>
<protein>
    <submittedName>
        <fullName evidence="4">Tetratricopeptide repeat protein</fullName>
    </submittedName>
</protein>
<feature type="repeat" description="TPR" evidence="3">
    <location>
        <begin position="98"/>
        <end position="131"/>
    </location>
</feature>
<sequence>MNRISVIVAALFLLAQPVLGKPLLTNSEETYESACLANSDTPERLVEICEHALQTTGATAVQRIEMMETLAWAHHDAGDEEKAFEQFNVMLELDPVSAEAFNGLGWLAYGRDDYSEAASFFAQAMETKPEEQSLAGLGASLYRSGQLPLVEAVGYLDAALAITPTYAWAMRQKGWLYSIEDFHAEAIDAFEDALEINPDDVSANYGVGYVLTEEDKWVEALPYINRALQEAPDDVSSLSRRSLILLNLDRPAQALRDGERVVELTPDDSDGYVRVARAQVALGRAADALKTLAEAEEIVGYDNYLTYWYAEFLSDAGQVDEAMSRLEKVFERDDADYWDHELRSQILLNAERYGPARAALDESLLQYPDAPFLIFYDALVLIGEEKYTEAEARFDDAVAADLPPERLKYFLKQLVGAAQYLQAVQMRVRYTEQSE</sequence>
<evidence type="ECO:0000256" key="3">
    <source>
        <dbReference type="PROSITE-ProRule" id="PRU00339"/>
    </source>
</evidence>
<dbReference type="Pfam" id="PF13432">
    <property type="entry name" value="TPR_16"/>
    <property type="match status" value="2"/>
</dbReference>
<evidence type="ECO:0000313" key="4">
    <source>
        <dbReference type="EMBL" id="TCL07971.1"/>
    </source>
</evidence>
<dbReference type="PROSITE" id="PS50005">
    <property type="entry name" value="TPR"/>
    <property type="match status" value="4"/>
</dbReference>
<organism evidence="4 5">
    <name type="scientific">Shimia isoporae</name>
    <dbReference type="NCBI Taxonomy" id="647720"/>
    <lineage>
        <taxon>Bacteria</taxon>
        <taxon>Pseudomonadati</taxon>
        <taxon>Pseudomonadota</taxon>
        <taxon>Alphaproteobacteria</taxon>
        <taxon>Rhodobacterales</taxon>
        <taxon>Roseobacteraceae</taxon>
    </lineage>
</organism>
<dbReference type="SMART" id="SM00028">
    <property type="entry name" value="TPR"/>
    <property type="match status" value="6"/>
</dbReference>
<keyword evidence="1" id="KW-0677">Repeat</keyword>
<evidence type="ECO:0000256" key="2">
    <source>
        <dbReference type="ARBA" id="ARBA00022803"/>
    </source>
</evidence>
<keyword evidence="5" id="KW-1185">Reference proteome</keyword>
<dbReference type="InterPro" id="IPR019734">
    <property type="entry name" value="TPR_rpt"/>
</dbReference>
<gene>
    <name evidence="4" type="ORF">BXY66_0001</name>
</gene>
<dbReference type="EMBL" id="SMGR01000001">
    <property type="protein sequence ID" value="TCL07971.1"/>
    <property type="molecule type" value="Genomic_DNA"/>
</dbReference>
<feature type="repeat" description="TPR" evidence="3">
    <location>
        <begin position="201"/>
        <end position="234"/>
    </location>
</feature>
<name>A0A4R1NK26_9RHOB</name>
<dbReference type="SUPFAM" id="SSF81901">
    <property type="entry name" value="HCP-like"/>
    <property type="match status" value="1"/>
</dbReference>
<reference evidence="4 5" key="1">
    <citation type="submission" date="2019-03" db="EMBL/GenBank/DDBJ databases">
        <title>Genomic Encyclopedia of Archaeal and Bacterial Type Strains, Phase II (KMG-II): from individual species to whole genera.</title>
        <authorList>
            <person name="Goeker M."/>
        </authorList>
    </citation>
    <scope>NUCLEOTIDE SEQUENCE [LARGE SCALE GENOMIC DNA]</scope>
    <source>
        <strain evidence="4 5">DSM 26433</strain>
    </source>
</reference>
<dbReference type="InterPro" id="IPR051685">
    <property type="entry name" value="Ycf3/AcsC/BcsC/TPR_MFPF"/>
</dbReference>
<dbReference type="PANTHER" id="PTHR44943:SF8">
    <property type="entry name" value="TPR REPEAT-CONTAINING PROTEIN MJ0263"/>
    <property type="match status" value="1"/>
</dbReference>
<evidence type="ECO:0000313" key="5">
    <source>
        <dbReference type="Proteomes" id="UP000295673"/>
    </source>
</evidence>
<keyword evidence="2 3" id="KW-0802">TPR repeat</keyword>
<dbReference type="Gene3D" id="1.25.40.10">
    <property type="entry name" value="Tetratricopeptide repeat domain"/>
    <property type="match status" value="3"/>
</dbReference>
<comment type="caution">
    <text evidence="4">The sequence shown here is derived from an EMBL/GenBank/DDBJ whole genome shotgun (WGS) entry which is preliminary data.</text>
</comment>
<feature type="repeat" description="TPR" evidence="3">
    <location>
        <begin position="167"/>
        <end position="200"/>
    </location>
</feature>
<feature type="repeat" description="TPR" evidence="3">
    <location>
        <begin position="64"/>
        <end position="97"/>
    </location>
</feature>